<sequence>MSSMIADLFLDIFGEIVLETWFSRGGTLRRLHYSQVKLSKPLNDVRCGLLAMSRLKNAPEDALGGRQKEVVVLGEDMKGKDRNESTRRIYAWPLVTNPGAGRVLLSQLSEERHTPIYIDTTAAYVGKRIGKYTGNQLKKENTDVVKTLMSQPRGIPQVDSLL</sequence>
<dbReference type="AlphaFoldDB" id="C7SZ48"/>
<accession>C7SZ48</accession>
<proteinExistence type="predicted"/>
<dbReference type="EMBL" id="FJ766092">
    <property type="protein sequence ID" value="ACV44207.1"/>
    <property type="molecule type" value="Genomic_DNA"/>
</dbReference>
<evidence type="ECO:0000313" key="1">
    <source>
        <dbReference type="EMBL" id="ACV44207.1"/>
    </source>
</evidence>
<name>C7SZ48_ARCHD</name>
<reference evidence="1" key="1">
    <citation type="journal article" date="2010" name="BMC Microbiol.">
        <title>Phospholipase D promotes Arcanobacterium haemolyticum adhesion via lipid raft remodeling and host cell death following bacterial invasion.</title>
        <authorList>
            <person name="Lucas E.A."/>
            <person name="Billington S.J."/>
            <person name="Carlson P."/>
            <person name="McGee D.J."/>
            <person name="Jost B.H."/>
        </authorList>
    </citation>
    <scope>NUCLEOTIDE SEQUENCE</scope>
    <source>
        <strain evidence="1">ATCC 9345</strain>
    </source>
</reference>
<organism evidence="1">
    <name type="scientific">Arcanobacterium haemolyticum (strain ATCC 9345 / DSM 20595 / CCM 5947 / CCUG 17215 / LMG 16163 / NBRC 15585 / NCTC 8452 / 11018)</name>
    <dbReference type="NCBI Taxonomy" id="644284"/>
    <lineage>
        <taxon>Bacteria</taxon>
        <taxon>Bacillati</taxon>
        <taxon>Actinomycetota</taxon>
        <taxon>Actinomycetes</taxon>
        <taxon>Actinomycetales</taxon>
        <taxon>Actinomycetaceae</taxon>
        <taxon>Arcanobacterium</taxon>
    </lineage>
</organism>
<protein>
    <submittedName>
        <fullName evidence="1">Uncharacterized protein</fullName>
    </submittedName>
</protein>